<dbReference type="Pfam" id="PF13175">
    <property type="entry name" value="AAA_15"/>
    <property type="match status" value="1"/>
</dbReference>
<accession>A0ABP9U8L8</accession>
<keyword evidence="3" id="KW-1185">Reference proteome</keyword>
<evidence type="ECO:0000313" key="2">
    <source>
        <dbReference type="EMBL" id="GAA5414507.1"/>
    </source>
</evidence>
<protein>
    <recommendedName>
        <fullName evidence="1">Endonuclease GajA/Old nuclease/RecF-like AAA domain-containing protein</fullName>
    </recommendedName>
</protein>
<proteinExistence type="predicted"/>
<dbReference type="RefSeq" id="WP_353289671.1">
    <property type="nucleotide sequence ID" value="NZ_BAABQM010000001.1"/>
</dbReference>
<dbReference type="InterPro" id="IPR041685">
    <property type="entry name" value="AAA_GajA/Old/RecF-like"/>
</dbReference>
<dbReference type="SUPFAM" id="SSF52540">
    <property type="entry name" value="P-loop containing nucleoside triphosphate hydrolases"/>
    <property type="match status" value="1"/>
</dbReference>
<dbReference type="Proteomes" id="UP001449582">
    <property type="component" value="Unassembled WGS sequence"/>
</dbReference>
<dbReference type="InterPro" id="IPR051396">
    <property type="entry name" value="Bact_Antivir_Def_Nuclease"/>
</dbReference>
<dbReference type="PANTHER" id="PTHR43581:SF4">
    <property type="entry name" value="ATP_GTP PHOSPHATASE"/>
    <property type="match status" value="1"/>
</dbReference>
<evidence type="ECO:0000259" key="1">
    <source>
        <dbReference type="Pfam" id="PF13175"/>
    </source>
</evidence>
<sequence>MSVKLELQNYRNISVGTKKSANLILDRSLDSERKMGDLVILIGSNNSGKSNILDALLKMGTNTPEKCIRKSDEPYCLNNFSENDLVQLSLRSDDLYYIEMTRKCNDLDSEWLSIQNNIKRLISNEFIDKEKISKNRFYFKNFKYLFEEKNTASDLYLEQLFILMNTLISGELSNVSISTIGTIFDSIAWLDSKKTRFVTVRDEKLKEAEKHIKINDLVIDNDGNEIKFSSLFKNNLSKYKEIILDIEKTLIRCIEYFPKHCSFKSPELVPYVYKYYNVNFIDQHFTYKLGNENNILFNSIFNFLERKNPKLTSKYILSSSNKMYLMSELKRPIKELSDSFNSLFKEKDYYYKFDICHANDSISFEINKEKVNDKEEQQDIIPCPYTWQSDGFKWFFNLYFIFLINIPKMTQPGDIILIDEPATNICMSGAIELREMLKKIALQYNVTILITTHNAYLVDPDFLEELRIVDKQGDISKIYNNFNYGEINCHGSNTLKGTLNSLKCLPNALTKCNCSPKYVFVEGVTDYLYLTGIKRYFLQQNSDKSKKELKKYERLIFIPINGAGKDENVSKDIYEKICEEYEYNDCLFLVDGDDPGRTLKKQEEKDKIKVFTITDLLDNKNIIEIEDLIDESDIDKFNLLTKDSNGKNIKKMDIVYPFKRQLILNNENEDYKISNETIKNLTELFIKLA</sequence>
<comment type="caution">
    <text evidence="2">The sequence shown here is derived from an EMBL/GenBank/DDBJ whole genome shotgun (WGS) entry which is preliminary data.</text>
</comment>
<feature type="domain" description="Endonuclease GajA/Old nuclease/RecF-like AAA" evidence="1">
    <location>
        <begin position="4"/>
        <end position="458"/>
    </location>
</feature>
<dbReference type="InterPro" id="IPR027417">
    <property type="entry name" value="P-loop_NTPase"/>
</dbReference>
<organism evidence="2 3">
    <name type="scientific">Ureaplasma ceti</name>
    <dbReference type="NCBI Taxonomy" id="3119530"/>
    <lineage>
        <taxon>Bacteria</taxon>
        <taxon>Bacillati</taxon>
        <taxon>Mycoplasmatota</taxon>
        <taxon>Mycoplasmoidales</taxon>
        <taxon>Mycoplasmoidaceae</taxon>
        <taxon>Ureaplasma</taxon>
    </lineage>
</organism>
<dbReference type="EMBL" id="BAABQM010000001">
    <property type="protein sequence ID" value="GAA5414507.1"/>
    <property type="molecule type" value="Genomic_DNA"/>
</dbReference>
<gene>
    <name evidence="2" type="ORF">UREOM_2180</name>
</gene>
<dbReference type="PANTHER" id="PTHR43581">
    <property type="entry name" value="ATP/GTP PHOSPHATASE"/>
    <property type="match status" value="1"/>
</dbReference>
<name>A0ABP9U8L8_9BACT</name>
<dbReference type="Gene3D" id="3.40.50.300">
    <property type="entry name" value="P-loop containing nucleotide triphosphate hydrolases"/>
    <property type="match status" value="2"/>
</dbReference>
<evidence type="ECO:0000313" key="3">
    <source>
        <dbReference type="Proteomes" id="UP001449582"/>
    </source>
</evidence>
<reference evidence="2" key="1">
    <citation type="submission" date="2024-02" db="EMBL/GenBank/DDBJ databases">
        <title>Draft genome sequence of new strains in genus Ureaplasma.</title>
        <authorList>
            <person name="Nakajima Y."/>
            <person name="Segawa T."/>
        </authorList>
    </citation>
    <scope>NUCLEOTIDE SEQUENCE [LARGE SCALE GENOMIC DNA]</scope>
    <source>
        <strain evidence="2">OM1</strain>
    </source>
</reference>